<accession>A0A8J6HPE4</accession>
<dbReference type="InterPro" id="IPR005162">
    <property type="entry name" value="Retrotrans_gag_dom"/>
</dbReference>
<reference evidence="3" key="1">
    <citation type="journal article" date="2020" name="J Insects Food Feed">
        <title>The yellow mealworm (Tenebrio molitor) genome: a resource for the emerging insects as food and feed industry.</title>
        <authorList>
            <person name="Eriksson T."/>
            <person name="Andere A."/>
            <person name="Kelstrup H."/>
            <person name="Emery V."/>
            <person name="Picard C."/>
        </authorList>
    </citation>
    <scope>NUCLEOTIDE SEQUENCE</scope>
    <source>
        <strain evidence="3">Stoneville</strain>
        <tissue evidence="3">Whole head</tissue>
    </source>
</reference>
<dbReference type="InterPro" id="IPR051714">
    <property type="entry name" value="Znf_CCHC_NABP"/>
</dbReference>
<dbReference type="PROSITE" id="PS50158">
    <property type="entry name" value="ZF_CCHC"/>
    <property type="match status" value="2"/>
</dbReference>
<dbReference type="Pfam" id="PF03732">
    <property type="entry name" value="Retrotrans_gag"/>
    <property type="match status" value="1"/>
</dbReference>
<gene>
    <name evidence="3" type="ORF">GEV33_004829</name>
</gene>
<evidence type="ECO:0000259" key="2">
    <source>
        <dbReference type="PROSITE" id="PS50158"/>
    </source>
</evidence>
<dbReference type="Proteomes" id="UP000719412">
    <property type="component" value="Unassembled WGS sequence"/>
</dbReference>
<dbReference type="SMART" id="SM00343">
    <property type="entry name" value="ZnF_C2HC"/>
    <property type="match status" value="2"/>
</dbReference>
<dbReference type="InterPro" id="IPR001878">
    <property type="entry name" value="Znf_CCHC"/>
</dbReference>
<dbReference type="SUPFAM" id="SSF57756">
    <property type="entry name" value="Retrovirus zinc finger-like domains"/>
    <property type="match status" value="1"/>
</dbReference>
<organism evidence="3 4">
    <name type="scientific">Tenebrio molitor</name>
    <name type="common">Yellow mealworm beetle</name>
    <dbReference type="NCBI Taxonomy" id="7067"/>
    <lineage>
        <taxon>Eukaryota</taxon>
        <taxon>Metazoa</taxon>
        <taxon>Ecdysozoa</taxon>
        <taxon>Arthropoda</taxon>
        <taxon>Hexapoda</taxon>
        <taxon>Insecta</taxon>
        <taxon>Pterygota</taxon>
        <taxon>Neoptera</taxon>
        <taxon>Endopterygota</taxon>
        <taxon>Coleoptera</taxon>
        <taxon>Polyphaga</taxon>
        <taxon>Cucujiformia</taxon>
        <taxon>Tenebrionidae</taxon>
        <taxon>Tenebrio</taxon>
    </lineage>
</organism>
<evidence type="ECO:0000313" key="3">
    <source>
        <dbReference type="EMBL" id="KAH0817962.1"/>
    </source>
</evidence>
<dbReference type="GO" id="GO:0008270">
    <property type="term" value="F:zinc ion binding"/>
    <property type="evidence" value="ECO:0007669"/>
    <property type="project" value="UniProtKB-KW"/>
</dbReference>
<dbReference type="Gene3D" id="4.10.60.10">
    <property type="entry name" value="Zinc finger, CCHC-type"/>
    <property type="match status" value="1"/>
</dbReference>
<feature type="domain" description="CCHC-type" evidence="2">
    <location>
        <begin position="287"/>
        <end position="303"/>
    </location>
</feature>
<keyword evidence="1" id="KW-0479">Metal-binding</keyword>
<comment type="caution">
    <text evidence="3">The sequence shown here is derived from an EMBL/GenBank/DDBJ whole genome shotgun (WGS) entry which is preliminary data.</text>
</comment>
<evidence type="ECO:0000313" key="4">
    <source>
        <dbReference type="Proteomes" id="UP000719412"/>
    </source>
</evidence>
<dbReference type="PANTHER" id="PTHR23002">
    <property type="entry name" value="ZINC FINGER CCHC DOMAIN CONTAINING PROTEIN"/>
    <property type="match status" value="1"/>
</dbReference>
<name>A0A8J6HPE4_TENMO</name>
<feature type="domain" description="CCHC-type" evidence="2">
    <location>
        <begin position="308"/>
        <end position="324"/>
    </location>
</feature>
<protein>
    <recommendedName>
        <fullName evidence="2">CCHC-type domain-containing protein</fullName>
    </recommendedName>
</protein>
<dbReference type="InterPro" id="IPR036875">
    <property type="entry name" value="Znf_CCHC_sf"/>
</dbReference>
<dbReference type="AlphaFoldDB" id="A0A8J6HPE4"/>
<evidence type="ECO:0000256" key="1">
    <source>
        <dbReference type="PROSITE-ProRule" id="PRU00047"/>
    </source>
</evidence>
<keyword evidence="1" id="KW-0863">Zinc-finger</keyword>
<dbReference type="GO" id="GO:0003676">
    <property type="term" value="F:nucleic acid binding"/>
    <property type="evidence" value="ECO:0007669"/>
    <property type="project" value="InterPro"/>
</dbReference>
<sequence>MNLESPKLDISTRAPLGSQYLFRYRYKLYPFSTIAEKALLRTTHELALPNFLAPETALKQVGIQKRTKWEKTLVTTINNSTLPSNFVAPLLCSVDSRKDMHQAISDLVTQVTNLRCIFDAKTEFIRRSGSKMELTNTPEIDVVRGMKILLTGEAREWFRLVALETNSWSCFYERLKREFLPKDFAETALNRLKSFKQSEQESIALSVARFNTFDQRAKLLPEELPVSEKLRTIKRNIRPYYQDKIWDKEVNSIDRLFDLYDSIDKTKLKIEKFQPHSVTPSELKLVKCLSCKRPGHLSRNCPQAKSVRCFKCGKSGYTVRTCPSCKSPENSGKTSENSGRR</sequence>
<keyword evidence="4" id="KW-1185">Reference proteome</keyword>
<proteinExistence type="predicted"/>
<keyword evidence="1" id="KW-0862">Zinc</keyword>
<dbReference type="Pfam" id="PF00098">
    <property type="entry name" value="zf-CCHC"/>
    <property type="match status" value="1"/>
</dbReference>
<dbReference type="EMBL" id="JABDTM020018530">
    <property type="protein sequence ID" value="KAH0817962.1"/>
    <property type="molecule type" value="Genomic_DNA"/>
</dbReference>
<reference evidence="3" key="2">
    <citation type="submission" date="2021-08" db="EMBL/GenBank/DDBJ databases">
        <authorList>
            <person name="Eriksson T."/>
        </authorList>
    </citation>
    <scope>NUCLEOTIDE SEQUENCE</scope>
    <source>
        <strain evidence="3">Stoneville</strain>
        <tissue evidence="3">Whole head</tissue>
    </source>
</reference>